<name>V9IE25_APICE</name>
<protein>
    <submittedName>
        <fullName evidence="2">Discoidin domain receptor</fullName>
    </submittedName>
</protein>
<feature type="region of interest" description="Disordered" evidence="1">
    <location>
        <begin position="30"/>
        <end position="77"/>
    </location>
</feature>
<feature type="compositionally biased region" description="Basic and acidic residues" evidence="1">
    <location>
        <begin position="31"/>
        <end position="51"/>
    </location>
</feature>
<dbReference type="AlphaFoldDB" id="V9IE25"/>
<organism evidence="2">
    <name type="scientific">Apis cerana</name>
    <name type="common">Indian honeybee</name>
    <dbReference type="NCBI Taxonomy" id="7461"/>
    <lineage>
        <taxon>Eukaryota</taxon>
        <taxon>Metazoa</taxon>
        <taxon>Ecdysozoa</taxon>
        <taxon>Arthropoda</taxon>
        <taxon>Hexapoda</taxon>
        <taxon>Insecta</taxon>
        <taxon>Pterygota</taxon>
        <taxon>Neoptera</taxon>
        <taxon>Endopterygota</taxon>
        <taxon>Hymenoptera</taxon>
        <taxon>Apocrita</taxon>
        <taxon>Aculeata</taxon>
        <taxon>Apoidea</taxon>
        <taxon>Anthophila</taxon>
        <taxon>Apidae</taxon>
        <taxon>Apis</taxon>
    </lineage>
</organism>
<feature type="compositionally biased region" description="Basic and acidic residues" evidence="1">
    <location>
        <begin position="202"/>
        <end position="214"/>
    </location>
</feature>
<keyword evidence="2" id="KW-0675">Receptor</keyword>
<evidence type="ECO:0000313" key="2">
    <source>
        <dbReference type="EMBL" id="AEY58917.1"/>
    </source>
</evidence>
<feature type="compositionally biased region" description="Low complexity" evidence="1">
    <location>
        <begin position="57"/>
        <end position="68"/>
    </location>
</feature>
<proteinExistence type="evidence at transcript level"/>
<dbReference type="EMBL" id="JR039945">
    <property type="protein sequence ID" value="AEY58917.1"/>
    <property type="molecule type" value="mRNA"/>
</dbReference>
<sequence>MHESLTMEQFNSPLVSPQYKSTYAIVATSESPKELKDVNVSEESVRLDTRPESTVGPPSCSSSPTNSPARHSQHYRTLQSYTSPTAKLNIAATSNHQRDVDQIHSKRWHTAPKEKHKVRALSSIHIPAPVVSWNIAPSMNKPYKCKEIEPTNIPRQCLRTTEKLGSRNIGEAIVCEAVGLEDAVADAPRLVVARVPACAGDIRGRKYGGPDKRGPISVQPVRPERGADPGSVRRGTSPVDDHRVHGTR</sequence>
<evidence type="ECO:0000256" key="1">
    <source>
        <dbReference type="SAM" id="MobiDB-lite"/>
    </source>
</evidence>
<reference evidence="2" key="1">
    <citation type="submission" date="2011-11" db="EMBL/GenBank/DDBJ databases">
        <title>Decoding the brain transcriptome of the Eastern honeybee (Apis cerana) based on pyrosequencing.</title>
        <authorList>
            <person name="Sun L."/>
            <person name="Zheng H."/>
            <person name="Wang Y."/>
            <person name="Xie X."/>
            <person name="Zhu Y."/>
            <person name="Gu W."/>
            <person name="Wang S."/>
        </authorList>
    </citation>
    <scope>NUCLEOTIDE SEQUENCE</scope>
    <source>
        <tissue evidence="2">Brain</tissue>
    </source>
</reference>
<gene>
    <name evidence="2" type="ORF">ACCB01560.1</name>
</gene>
<feature type="region of interest" description="Disordered" evidence="1">
    <location>
        <begin position="202"/>
        <end position="248"/>
    </location>
</feature>
<accession>V9IE25</accession>
<feature type="compositionally biased region" description="Basic and acidic residues" evidence="1">
    <location>
        <begin position="239"/>
        <end position="248"/>
    </location>
</feature>